<organism evidence="3 4">
    <name type="scientific">Olsenella absiana</name>
    <dbReference type="NCBI Taxonomy" id="3115222"/>
    <lineage>
        <taxon>Bacteria</taxon>
        <taxon>Bacillati</taxon>
        <taxon>Actinomycetota</taxon>
        <taxon>Coriobacteriia</taxon>
        <taxon>Coriobacteriales</taxon>
        <taxon>Atopobiaceae</taxon>
        <taxon>Olsenella</taxon>
    </lineage>
</organism>
<dbReference type="InterPro" id="IPR051454">
    <property type="entry name" value="RNA/ubiquinone_mod_enzymes"/>
</dbReference>
<reference evidence="3 4" key="1">
    <citation type="submission" date="2024-01" db="EMBL/GenBank/DDBJ databases">
        <title>Description of Olsenella sp. nov., isolated from pig feces.</title>
        <authorList>
            <person name="Chang Y.-H."/>
        </authorList>
    </citation>
    <scope>NUCLEOTIDE SEQUENCE [LARGE SCALE GENOMIC DNA]</scope>
    <source>
        <strain evidence="3 4">YH-ols2223</strain>
    </source>
</reference>
<dbReference type="EMBL" id="JAZGJQ010000004">
    <property type="protein sequence ID" value="MEE6147388.1"/>
    <property type="molecule type" value="Genomic_DNA"/>
</dbReference>
<accession>A0ABU7RA57</accession>
<gene>
    <name evidence="3" type="ORF">VXJ25_05200</name>
</gene>
<dbReference type="Pfam" id="PF01136">
    <property type="entry name" value="Peptidase_U32"/>
    <property type="match status" value="2"/>
</dbReference>
<dbReference type="Proteomes" id="UP001332931">
    <property type="component" value="Unassembled WGS sequence"/>
</dbReference>
<dbReference type="InterPro" id="IPR020988">
    <property type="entry name" value="Pept_U32_collagenase"/>
</dbReference>
<dbReference type="PROSITE" id="PS01276">
    <property type="entry name" value="PEPTIDASE_U32"/>
    <property type="match status" value="1"/>
</dbReference>
<feature type="domain" description="Peptidase U32 collagenase" evidence="2">
    <location>
        <begin position="423"/>
        <end position="534"/>
    </location>
</feature>
<evidence type="ECO:0000313" key="4">
    <source>
        <dbReference type="Proteomes" id="UP001332931"/>
    </source>
</evidence>
<dbReference type="InterPro" id="IPR001539">
    <property type="entry name" value="Peptidase_U32"/>
</dbReference>
<proteinExistence type="predicted"/>
<comment type="caution">
    <text evidence="3">The sequence shown here is derived from an EMBL/GenBank/DDBJ whole genome shotgun (WGS) entry which is preliminary data.</text>
</comment>
<dbReference type="PANTHER" id="PTHR30217">
    <property type="entry name" value="PEPTIDASE U32 FAMILY"/>
    <property type="match status" value="1"/>
</dbReference>
<dbReference type="Pfam" id="PF12392">
    <property type="entry name" value="DUF3656"/>
    <property type="match status" value="1"/>
</dbReference>
<feature type="region of interest" description="Disordered" evidence="1">
    <location>
        <begin position="828"/>
        <end position="847"/>
    </location>
</feature>
<evidence type="ECO:0000256" key="1">
    <source>
        <dbReference type="SAM" id="MobiDB-lite"/>
    </source>
</evidence>
<evidence type="ECO:0000313" key="3">
    <source>
        <dbReference type="EMBL" id="MEE6147388.1"/>
    </source>
</evidence>
<sequence length="847" mass="90700">MPSMQFRSSHAVPELLAPAGGPEPFYAALAAGADAIYCGLGNDFNARRGAHNFDDDSFREACRVAHLAGARVYVTQNVVIKTEEMPRALSLLRRAWLLGADAFIIQDWGLMAEVLRRWPEVEVHVSTQANVHDARATAWCGRLGASRVTLSRELSLAEMARIAETGVELEAFGHGAICFCYSGVCMMSSLAGGRSANRGLCAQPCRLPYDLVDEEGRSVEAPGRGRPLCPKDFCSLDDVAALAEAGVGSLKVEGRMKSPDYVYAVISAYRAQMDDVAAGRTPTEAALAARRTRLKRTFNRDFTDAYLHGRSGDELMSYERSNNRGELVGEVASSRALASERRVRGGANGGRARLRTLSKAETRIRLQRPVGAGDLLEVRPQDDPSQFLTTYAEADAAAGETISCTTARPMPKGSLVRVIRSQEIMDESARAARPEAAPKRPVRVRVTARLGEPFSVGLSTLDGAFSAEATGFVVEAARTRAVGEQDLVEHVGRMGQSPFAPASFEVELDPGCGMGFSQVHKVRAEACRRLEAAILAAYDSRELSPAPDSIEVSNDLREVRDEAGVPRPGVVHEGFSPRAEPEVCAIVSDAASAEAALAAGATRVYATTDALEAGEWPERVLAATVPVLDEVCREADHERLDPYVRPGAPVAVGNVSELVLARERGARAELRTCIPVHNESALVALEAAGAEGAWLSPELTLDEVCDLARRTSVTLGLVVLGRPRAMTSEHCVLQATGSCCHDCARCPWRKRRVSLRDRDGSLLPVRTDVHGRSRIYAAHPLDATPQADVLVGAGVTRLAADATLLGPRETAAAVERVARAVAAAREGRKPAGRMQGATSGHLFSPIG</sequence>
<dbReference type="PANTHER" id="PTHR30217:SF10">
    <property type="entry name" value="23S RRNA 5-HYDROXYCYTIDINE C2501 SYNTHASE"/>
    <property type="match status" value="1"/>
</dbReference>
<evidence type="ECO:0000259" key="2">
    <source>
        <dbReference type="Pfam" id="PF12392"/>
    </source>
</evidence>
<protein>
    <submittedName>
        <fullName evidence="3">U32 family peptidase</fullName>
    </submittedName>
</protein>
<keyword evidence="4" id="KW-1185">Reference proteome</keyword>
<name>A0ABU7RA57_9ACTN</name>
<dbReference type="RefSeq" id="WP_330958153.1">
    <property type="nucleotide sequence ID" value="NZ_JAZGJQ010000004.1"/>
</dbReference>